<dbReference type="PANTHER" id="PTHR43840:SF11">
    <property type="entry name" value="CATION DIFFUSION FACILITATOR 10"/>
    <property type="match status" value="1"/>
</dbReference>
<dbReference type="GO" id="GO:0008324">
    <property type="term" value="F:monoatomic cation transmembrane transporter activity"/>
    <property type="evidence" value="ECO:0007669"/>
    <property type="project" value="InterPro"/>
</dbReference>
<dbReference type="EMBL" id="MU006097">
    <property type="protein sequence ID" value="KAF2838338.1"/>
    <property type="molecule type" value="Genomic_DNA"/>
</dbReference>
<dbReference type="InterPro" id="IPR050291">
    <property type="entry name" value="CDF_Transporter"/>
</dbReference>
<evidence type="ECO:0000313" key="10">
    <source>
        <dbReference type="Proteomes" id="UP000799429"/>
    </source>
</evidence>
<organism evidence="9 10">
    <name type="scientific">Patellaria atrata CBS 101060</name>
    <dbReference type="NCBI Taxonomy" id="1346257"/>
    <lineage>
        <taxon>Eukaryota</taxon>
        <taxon>Fungi</taxon>
        <taxon>Dikarya</taxon>
        <taxon>Ascomycota</taxon>
        <taxon>Pezizomycotina</taxon>
        <taxon>Dothideomycetes</taxon>
        <taxon>Dothideomycetes incertae sedis</taxon>
        <taxon>Patellariales</taxon>
        <taxon>Patellariaceae</taxon>
        <taxon>Patellaria</taxon>
    </lineage>
</organism>
<dbReference type="GO" id="GO:0016020">
    <property type="term" value="C:membrane"/>
    <property type="evidence" value="ECO:0007669"/>
    <property type="project" value="UniProtKB-SubCell"/>
</dbReference>
<evidence type="ECO:0000256" key="6">
    <source>
        <dbReference type="SAM" id="MobiDB-lite"/>
    </source>
</evidence>
<sequence>MVAQRRRNLEAAPNSNDDQDTYRRDDLESAIPPESPRSRFKDVVHRTIDAQKAQKLKEKLRSGIDRKGMEQYRKSQEELKRISNKKVKKFYQEQNERLNDLVEIDHLVMSLADDILDSMNPQDMDNDGICESGGALQRVNESIEPLLPDDERQRRRKGRRNARWAVNINVIANILLLLAKCIAAAYSDSLSLIASLVDSALDLLCTLIVWTTTKLVSWKLHMLKAKFPVGRRRLEPLGILVFSIIMIVSFVQILQESVTKLLPGGDRTTVKLPPIAIAAMASTVGVKGIIWIGCARIKTTQVEALAKDCKTDVFFNTLSLLFPVIGHQLNVWWLDPAGAAILSLFIIYDWAETSFENITRLMGAAASERLHQKVMYMAWRFAPLVKSYKSLKAYHAGDGVWVELDVLMDEKTPLRQAHDVAETLQYCCEGLGEVDRAFVTVDYAWQGPTGHVAE</sequence>
<feature type="transmembrane region" description="Helical" evidence="7">
    <location>
        <begin position="275"/>
        <end position="297"/>
    </location>
</feature>
<reference evidence="9" key="1">
    <citation type="journal article" date="2020" name="Stud. Mycol.">
        <title>101 Dothideomycetes genomes: a test case for predicting lifestyles and emergence of pathogens.</title>
        <authorList>
            <person name="Haridas S."/>
            <person name="Albert R."/>
            <person name="Binder M."/>
            <person name="Bloem J."/>
            <person name="Labutti K."/>
            <person name="Salamov A."/>
            <person name="Andreopoulos B."/>
            <person name="Baker S."/>
            <person name="Barry K."/>
            <person name="Bills G."/>
            <person name="Bluhm B."/>
            <person name="Cannon C."/>
            <person name="Castanera R."/>
            <person name="Culley D."/>
            <person name="Daum C."/>
            <person name="Ezra D."/>
            <person name="Gonzalez J."/>
            <person name="Henrissat B."/>
            <person name="Kuo A."/>
            <person name="Liang C."/>
            <person name="Lipzen A."/>
            <person name="Lutzoni F."/>
            <person name="Magnuson J."/>
            <person name="Mondo S."/>
            <person name="Nolan M."/>
            <person name="Ohm R."/>
            <person name="Pangilinan J."/>
            <person name="Park H.-J."/>
            <person name="Ramirez L."/>
            <person name="Alfaro M."/>
            <person name="Sun H."/>
            <person name="Tritt A."/>
            <person name="Yoshinaga Y."/>
            <person name="Zwiers L.-H."/>
            <person name="Turgeon B."/>
            <person name="Goodwin S."/>
            <person name="Spatafora J."/>
            <person name="Crous P."/>
            <person name="Grigoriev I."/>
        </authorList>
    </citation>
    <scope>NUCLEOTIDE SEQUENCE</scope>
    <source>
        <strain evidence="9">CBS 101060</strain>
    </source>
</reference>
<keyword evidence="2" id="KW-0813">Transport</keyword>
<dbReference type="Gene3D" id="3.30.70.1350">
    <property type="entry name" value="Cation efflux protein, cytoplasmic domain"/>
    <property type="match status" value="1"/>
</dbReference>
<evidence type="ECO:0000256" key="4">
    <source>
        <dbReference type="ARBA" id="ARBA00022989"/>
    </source>
</evidence>
<dbReference type="GO" id="GO:0098771">
    <property type="term" value="P:inorganic ion homeostasis"/>
    <property type="evidence" value="ECO:0007669"/>
    <property type="project" value="UniProtKB-ARBA"/>
</dbReference>
<dbReference type="GO" id="GO:0030003">
    <property type="term" value="P:intracellular monoatomic cation homeostasis"/>
    <property type="evidence" value="ECO:0007669"/>
    <property type="project" value="UniProtKB-ARBA"/>
</dbReference>
<dbReference type="SUPFAM" id="SSF160240">
    <property type="entry name" value="Cation efflux protein cytoplasmic domain-like"/>
    <property type="match status" value="1"/>
</dbReference>
<protein>
    <recommendedName>
        <fullName evidence="8">Cation efflux protein transmembrane domain-containing protein</fullName>
    </recommendedName>
</protein>
<name>A0A9P4SB29_9PEZI</name>
<feature type="transmembrane region" description="Helical" evidence="7">
    <location>
        <begin position="237"/>
        <end position="255"/>
    </location>
</feature>
<dbReference type="PANTHER" id="PTHR43840">
    <property type="entry name" value="MITOCHONDRIAL METAL TRANSPORTER 1-RELATED"/>
    <property type="match status" value="1"/>
</dbReference>
<dbReference type="InterPro" id="IPR058533">
    <property type="entry name" value="Cation_efflux_TM"/>
</dbReference>
<evidence type="ECO:0000256" key="3">
    <source>
        <dbReference type="ARBA" id="ARBA00022692"/>
    </source>
</evidence>
<dbReference type="SUPFAM" id="SSF161111">
    <property type="entry name" value="Cation efflux protein transmembrane domain-like"/>
    <property type="match status" value="1"/>
</dbReference>
<keyword evidence="3 7" id="KW-0812">Transmembrane</keyword>
<evidence type="ECO:0000256" key="5">
    <source>
        <dbReference type="ARBA" id="ARBA00023136"/>
    </source>
</evidence>
<dbReference type="NCBIfam" id="TIGR01297">
    <property type="entry name" value="CDF"/>
    <property type="match status" value="1"/>
</dbReference>
<comment type="subcellular location">
    <subcellularLocation>
        <location evidence="1">Membrane</location>
        <topology evidence="1">Multi-pass membrane protein</topology>
    </subcellularLocation>
</comment>
<evidence type="ECO:0000259" key="8">
    <source>
        <dbReference type="Pfam" id="PF01545"/>
    </source>
</evidence>
<feature type="domain" description="Cation efflux protein transmembrane" evidence="8">
    <location>
        <begin position="168"/>
        <end position="362"/>
    </location>
</feature>
<evidence type="ECO:0000313" key="9">
    <source>
        <dbReference type="EMBL" id="KAF2838338.1"/>
    </source>
</evidence>
<dbReference type="InterPro" id="IPR027469">
    <property type="entry name" value="Cation_efflux_TMD_sf"/>
</dbReference>
<evidence type="ECO:0000256" key="1">
    <source>
        <dbReference type="ARBA" id="ARBA00004141"/>
    </source>
</evidence>
<keyword evidence="5 7" id="KW-0472">Membrane</keyword>
<keyword evidence="10" id="KW-1185">Reference proteome</keyword>
<dbReference type="FunFam" id="1.20.1510.10:FF:000005">
    <property type="entry name" value="Putative Cation diffusion facilitator 1"/>
    <property type="match status" value="1"/>
</dbReference>
<evidence type="ECO:0000256" key="7">
    <source>
        <dbReference type="SAM" id="Phobius"/>
    </source>
</evidence>
<dbReference type="FunFam" id="3.30.70.1350:FF:000012">
    <property type="entry name" value="Cation diffusion facilitator 10"/>
    <property type="match status" value="1"/>
</dbReference>
<feature type="region of interest" description="Disordered" evidence="6">
    <location>
        <begin position="1"/>
        <end position="40"/>
    </location>
</feature>
<dbReference type="AlphaFoldDB" id="A0A9P4SB29"/>
<evidence type="ECO:0000256" key="2">
    <source>
        <dbReference type="ARBA" id="ARBA00022448"/>
    </source>
</evidence>
<dbReference type="Proteomes" id="UP000799429">
    <property type="component" value="Unassembled WGS sequence"/>
</dbReference>
<accession>A0A9P4SB29</accession>
<proteinExistence type="predicted"/>
<dbReference type="InterPro" id="IPR002524">
    <property type="entry name" value="Cation_efflux"/>
</dbReference>
<gene>
    <name evidence="9" type="ORF">M501DRAFT_956775</name>
</gene>
<comment type="caution">
    <text evidence="9">The sequence shown here is derived from an EMBL/GenBank/DDBJ whole genome shotgun (WGS) entry which is preliminary data.</text>
</comment>
<dbReference type="Pfam" id="PF01545">
    <property type="entry name" value="Cation_efflux"/>
    <property type="match status" value="1"/>
</dbReference>
<feature type="transmembrane region" description="Helical" evidence="7">
    <location>
        <begin position="192"/>
        <end position="216"/>
    </location>
</feature>
<feature type="transmembrane region" description="Helical" evidence="7">
    <location>
        <begin position="164"/>
        <end position="186"/>
    </location>
</feature>
<dbReference type="InterPro" id="IPR036837">
    <property type="entry name" value="Cation_efflux_CTD_sf"/>
</dbReference>
<dbReference type="Gene3D" id="1.20.1510.10">
    <property type="entry name" value="Cation efflux protein transmembrane domain"/>
    <property type="match status" value="1"/>
</dbReference>
<keyword evidence="4 7" id="KW-1133">Transmembrane helix</keyword>
<dbReference type="OrthoDB" id="78296at2759"/>